<protein>
    <submittedName>
        <fullName evidence="3">Uncharacterized protein</fullName>
    </submittedName>
</protein>
<proteinExistence type="predicted"/>
<sequence length="211" mass="21437">MSKGRKRDRSASGARLLLTLVALAAAAGPAVAQEGNFLTNMFKYGGTTVPPSQPKDVEPPYCPPVEVAEGGAALQSYGGKAGNSSALRNQITFGRLARECAWLQDGSVSVKVGVEGLVLLGPAGSAGRFEAPVQIAIKYGDKAVVSRARKMTVAIGSGEVQGMFSLVEDGLVVPPAMAGDYAIEVALGAGGARSAPKKRKPAPSAEAGAAQ</sequence>
<reference evidence="3" key="2">
    <citation type="submission" date="2021-08" db="EMBL/GenBank/DDBJ databases">
        <authorList>
            <person name="Tani A."/>
            <person name="Ola A."/>
            <person name="Ogura Y."/>
            <person name="Katsura K."/>
            <person name="Hayashi T."/>
        </authorList>
    </citation>
    <scope>NUCLEOTIDE SEQUENCE</scope>
    <source>
        <strain evidence="3">DSM 19015</strain>
    </source>
</reference>
<dbReference type="EMBL" id="BPQP01000119">
    <property type="protein sequence ID" value="GJD97858.1"/>
    <property type="molecule type" value="Genomic_DNA"/>
</dbReference>
<feature type="signal peptide" evidence="2">
    <location>
        <begin position="1"/>
        <end position="32"/>
    </location>
</feature>
<evidence type="ECO:0000256" key="2">
    <source>
        <dbReference type="SAM" id="SignalP"/>
    </source>
</evidence>
<keyword evidence="2" id="KW-0732">Signal</keyword>
<gene>
    <name evidence="3" type="ORF">OCOJLMKI_5097</name>
</gene>
<feature type="chain" id="PRO_5045165981" evidence="2">
    <location>
        <begin position="33"/>
        <end position="211"/>
    </location>
</feature>
<dbReference type="Proteomes" id="UP001055125">
    <property type="component" value="Unassembled WGS sequence"/>
</dbReference>
<evidence type="ECO:0000256" key="1">
    <source>
        <dbReference type="SAM" id="MobiDB-lite"/>
    </source>
</evidence>
<organism evidence="3 4">
    <name type="scientific">Methylobacterium iners</name>
    <dbReference type="NCBI Taxonomy" id="418707"/>
    <lineage>
        <taxon>Bacteria</taxon>
        <taxon>Pseudomonadati</taxon>
        <taxon>Pseudomonadota</taxon>
        <taxon>Alphaproteobacteria</taxon>
        <taxon>Hyphomicrobiales</taxon>
        <taxon>Methylobacteriaceae</taxon>
        <taxon>Methylobacterium</taxon>
    </lineage>
</organism>
<evidence type="ECO:0000313" key="4">
    <source>
        <dbReference type="Proteomes" id="UP001055125"/>
    </source>
</evidence>
<keyword evidence="4" id="KW-1185">Reference proteome</keyword>
<accession>A0ABQ4S5T6</accession>
<feature type="region of interest" description="Disordered" evidence="1">
    <location>
        <begin position="191"/>
        <end position="211"/>
    </location>
</feature>
<comment type="caution">
    <text evidence="3">The sequence shown here is derived from an EMBL/GenBank/DDBJ whole genome shotgun (WGS) entry which is preliminary data.</text>
</comment>
<reference evidence="3" key="1">
    <citation type="journal article" date="2021" name="Front. Microbiol.">
        <title>Comprehensive Comparative Genomics and Phenotyping of Methylobacterium Species.</title>
        <authorList>
            <person name="Alessa O."/>
            <person name="Ogura Y."/>
            <person name="Fujitani Y."/>
            <person name="Takami H."/>
            <person name="Hayashi T."/>
            <person name="Sahin N."/>
            <person name="Tani A."/>
        </authorList>
    </citation>
    <scope>NUCLEOTIDE SEQUENCE</scope>
    <source>
        <strain evidence="3">DSM 19015</strain>
    </source>
</reference>
<dbReference type="RefSeq" id="WP_238246897.1">
    <property type="nucleotide sequence ID" value="NZ_BPQP01000119.1"/>
</dbReference>
<evidence type="ECO:0000313" key="3">
    <source>
        <dbReference type="EMBL" id="GJD97858.1"/>
    </source>
</evidence>
<name>A0ABQ4S5T6_9HYPH</name>